<feature type="transmembrane region" description="Helical" evidence="7">
    <location>
        <begin position="169"/>
        <end position="190"/>
    </location>
</feature>
<gene>
    <name evidence="8" type="ORF">CLV71_11483</name>
</gene>
<dbReference type="Pfam" id="PF07690">
    <property type="entry name" value="MFS_1"/>
    <property type="match status" value="1"/>
</dbReference>
<keyword evidence="3 7" id="KW-0812">Transmembrane</keyword>
<feature type="transmembrane region" description="Helical" evidence="7">
    <location>
        <begin position="223"/>
        <end position="246"/>
    </location>
</feature>
<sequence length="443" mass="46296">MNDRASFRDVVKVREFRALWLAELISVCGDQLARVALAVLVYQRTSSAALTGLTYALTFAPALLGGALLAGLADRLPRRAVLIAADLTRAALAGVLALPGVPLLVLWAAVFALALAGAPFKAAQLALLPDVLEGERYPVGLALRTASTQTVQLISFAVGGAALLLVSPYVVLGGNALTFVLSAAIIQAGVRNRPVAWLREDQANDRRRASAIRLLIQDRRSMALVGFIVLAGLTVAPEGVAAPYAAELNASAMAVGLLLAADPLGSVLGAWWIGRWRSPDARTKAMIPLAILAGLALVPCHLHPNLVSSLLLWALSGAFTTMVLIQAQALLTRSIPNERRAATIGLASAGLQTSQGLVILAAGAMGDQIGVYRAIGLIGLVTALLASTCGAMWRRARPRNSQSPDGGHDVGHGTPEETTTDHGYALPAPPPRDPAAPRETRSR</sequence>
<name>A0A4R7V5T1_9PSEU</name>
<feature type="region of interest" description="Disordered" evidence="6">
    <location>
        <begin position="396"/>
        <end position="443"/>
    </location>
</feature>
<comment type="subcellular location">
    <subcellularLocation>
        <location evidence="1">Cell membrane</location>
        <topology evidence="1">Multi-pass membrane protein</topology>
    </subcellularLocation>
</comment>
<protein>
    <submittedName>
        <fullName evidence="8">Putative MFS family arabinose efflux permease</fullName>
    </submittedName>
</protein>
<evidence type="ECO:0000256" key="2">
    <source>
        <dbReference type="ARBA" id="ARBA00022475"/>
    </source>
</evidence>
<evidence type="ECO:0000256" key="5">
    <source>
        <dbReference type="ARBA" id="ARBA00023136"/>
    </source>
</evidence>
<evidence type="ECO:0000256" key="6">
    <source>
        <dbReference type="SAM" id="MobiDB-lite"/>
    </source>
</evidence>
<evidence type="ECO:0000313" key="9">
    <source>
        <dbReference type="Proteomes" id="UP000294927"/>
    </source>
</evidence>
<dbReference type="EMBL" id="SOCP01000014">
    <property type="protein sequence ID" value="TDV44174.1"/>
    <property type="molecule type" value="Genomic_DNA"/>
</dbReference>
<keyword evidence="5 7" id="KW-0472">Membrane</keyword>
<comment type="caution">
    <text evidence="8">The sequence shown here is derived from an EMBL/GenBank/DDBJ whole genome shotgun (WGS) entry which is preliminary data.</text>
</comment>
<dbReference type="SUPFAM" id="SSF103473">
    <property type="entry name" value="MFS general substrate transporter"/>
    <property type="match status" value="1"/>
</dbReference>
<evidence type="ECO:0000313" key="8">
    <source>
        <dbReference type="EMBL" id="TDV44174.1"/>
    </source>
</evidence>
<feature type="transmembrane region" description="Helical" evidence="7">
    <location>
        <begin position="310"/>
        <end position="331"/>
    </location>
</feature>
<feature type="transmembrane region" description="Helical" evidence="7">
    <location>
        <begin position="285"/>
        <end position="304"/>
    </location>
</feature>
<dbReference type="InterPro" id="IPR036259">
    <property type="entry name" value="MFS_trans_sf"/>
</dbReference>
<dbReference type="AlphaFoldDB" id="A0A4R7V5T1"/>
<dbReference type="CDD" id="cd06173">
    <property type="entry name" value="MFS_MefA_like"/>
    <property type="match status" value="1"/>
</dbReference>
<feature type="transmembrane region" description="Helical" evidence="7">
    <location>
        <begin position="343"/>
        <end position="365"/>
    </location>
</feature>
<dbReference type="OrthoDB" id="3227279at2"/>
<evidence type="ECO:0000256" key="7">
    <source>
        <dbReference type="SAM" id="Phobius"/>
    </source>
</evidence>
<feature type="compositionally biased region" description="Basic and acidic residues" evidence="6">
    <location>
        <begin position="406"/>
        <end position="415"/>
    </location>
</feature>
<feature type="transmembrane region" description="Helical" evidence="7">
    <location>
        <begin position="20"/>
        <end position="42"/>
    </location>
</feature>
<evidence type="ECO:0000256" key="1">
    <source>
        <dbReference type="ARBA" id="ARBA00004651"/>
    </source>
</evidence>
<feature type="transmembrane region" description="Helical" evidence="7">
    <location>
        <begin position="371"/>
        <end position="393"/>
    </location>
</feature>
<keyword evidence="9" id="KW-1185">Reference proteome</keyword>
<keyword evidence="4 7" id="KW-1133">Transmembrane helix</keyword>
<feature type="transmembrane region" description="Helical" evidence="7">
    <location>
        <begin position="48"/>
        <end position="73"/>
    </location>
</feature>
<dbReference type="PANTHER" id="PTHR23513">
    <property type="entry name" value="INTEGRAL MEMBRANE EFFLUX PROTEIN-RELATED"/>
    <property type="match status" value="1"/>
</dbReference>
<proteinExistence type="predicted"/>
<evidence type="ECO:0000256" key="3">
    <source>
        <dbReference type="ARBA" id="ARBA00022692"/>
    </source>
</evidence>
<dbReference type="PANTHER" id="PTHR23513:SF11">
    <property type="entry name" value="STAPHYLOFERRIN A TRANSPORTER"/>
    <property type="match status" value="1"/>
</dbReference>
<dbReference type="Proteomes" id="UP000294927">
    <property type="component" value="Unassembled WGS sequence"/>
</dbReference>
<evidence type="ECO:0000256" key="4">
    <source>
        <dbReference type="ARBA" id="ARBA00022989"/>
    </source>
</evidence>
<dbReference type="InterPro" id="IPR011701">
    <property type="entry name" value="MFS"/>
</dbReference>
<accession>A0A4R7V5T1</accession>
<organism evidence="8 9">
    <name type="scientific">Actinophytocola oryzae</name>
    <dbReference type="NCBI Taxonomy" id="502181"/>
    <lineage>
        <taxon>Bacteria</taxon>
        <taxon>Bacillati</taxon>
        <taxon>Actinomycetota</taxon>
        <taxon>Actinomycetes</taxon>
        <taxon>Pseudonocardiales</taxon>
        <taxon>Pseudonocardiaceae</taxon>
    </lineage>
</organism>
<dbReference type="GO" id="GO:0022857">
    <property type="term" value="F:transmembrane transporter activity"/>
    <property type="evidence" value="ECO:0007669"/>
    <property type="project" value="InterPro"/>
</dbReference>
<dbReference type="GO" id="GO:0005886">
    <property type="term" value="C:plasma membrane"/>
    <property type="evidence" value="ECO:0007669"/>
    <property type="project" value="UniProtKB-SubCell"/>
</dbReference>
<dbReference type="Gene3D" id="1.20.1250.20">
    <property type="entry name" value="MFS general substrate transporter like domains"/>
    <property type="match status" value="1"/>
</dbReference>
<reference evidence="8 9" key="1">
    <citation type="submission" date="2019-03" db="EMBL/GenBank/DDBJ databases">
        <title>Genomic Encyclopedia of Archaeal and Bacterial Type Strains, Phase II (KMG-II): from individual species to whole genera.</title>
        <authorList>
            <person name="Goeker M."/>
        </authorList>
    </citation>
    <scope>NUCLEOTIDE SEQUENCE [LARGE SCALE GENOMIC DNA]</scope>
    <source>
        <strain evidence="8 9">DSM 45499</strain>
    </source>
</reference>
<dbReference type="RefSeq" id="WP_133906630.1">
    <property type="nucleotide sequence ID" value="NZ_SOCP01000014.1"/>
</dbReference>
<keyword evidence="2" id="KW-1003">Cell membrane</keyword>
<feature type="transmembrane region" description="Helical" evidence="7">
    <location>
        <begin position="104"/>
        <end position="129"/>
    </location>
</feature>
<feature type="transmembrane region" description="Helical" evidence="7">
    <location>
        <begin position="252"/>
        <end position="273"/>
    </location>
</feature>